<dbReference type="Pfam" id="PF13001">
    <property type="entry name" value="ECM29_N"/>
    <property type="match status" value="1"/>
</dbReference>
<dbReference type="InterPro" id="IPR024372">
    <property type="entry name" value="Ecm29_N"/>
</dbReference>
<dbReference type="AlphaFoldDB" id="A0A6J5XAI7"/>
<dbReference type="Proteomes" id="UP000507245">
    <property type="component" value="Unassembled WGS sequence"/>
</dbReference>
<evidence type="ECO:0000259" key="1">
    <source>
        <dbReference type="Pfam" id="PF13001"/>
    </source>
</evidence>
<dbReference type="OrthoDB" id="16066at2759"/>
<evidence type="ECO:0000313" key="3">
    <source>
        <dbReference type="Proteomes" id="UP000507245"/>
    </source>
</evidence>
<evidence type="ECO:0000313" key="2">
    <source>
        <dbReference type="EMBL" id="CAB4308925.1"/>
    </source>
</evidence>
<sequence>MPQLFRDKIDMAVRLFDALKVETQHFRLSIQEATNSLATAYKGAPSTVLKDLETLLLKNSQEPDYVVLMFTRNKAKYDSV</sequence>
<keyword evidence="3" id="KW-1185">Reference proteome</keyword>
<name>A0A6J5XAI7_PRUAR</name>
<reference evidence="3" key="1">
    <citation type="journal article" date="2020" name="Genome Biol.">
        <title>Gamete binning: chromosome-level and haplotype-resolved genome assembly enabled by high-throughput single-cell sequencing of gamete genomes.</title>
        <authorList>
            <person name="Campoy J.A."/>
            <person name="Sun H."/>
            <person name="Goel M."/>
            <person name="Jiao W.-B."/>
            <person name="Folz-Donahue K."/>
            <person name="Wang N."/>
            <person name="Rubio M."/>
            <person name="Liu C."/>
            <person name="Kukat C."/>
            <person name="Ruiz D."/>
            <person name="Huettel B."/>
            <person name="Schneeberger K."/>
        </authorList>
    </citation>
    <scope>NUCLEOTIDE SEQUENCE [LARGE SCALE GENOMIC DNA]</scope>
    <source>
        <strain evidence="3">cv. Rojo Pasion</strain>
    </source>
</reference>
<accession>A0A6J5XAI7</accession>
<proteinExistence type="predicted"/>
<feature type="domain" description="Proteasome component Ecm29 N-terminal" evidence="1">
    <location>
        <begin position="2"/>
        <end position="63"/>
    </location>
</feature>
<gene>
    <name evidence="2" type="ORF">ORAREDHAP_LOCUS29241</name>
</gene>
<dbReference type="GO" id="GO:0060090">
    <property type="term" value="F:molecular adaptor activity"/>
    <property type="evidence" value="ECO:0007669"/>
    <property type="project" value="InterPro"/>
</dbReference>
<dbReference type="EMBL" id="CAEKKB010000004">
    <property type="protein sequence ID" value="CAB4308925.1"/>
    <property type="molecule type" value="Genomic_DNA"/>
</dbReference>
<dbReference type="GO" id="GO:0043248">
    <property type="term" value="P:proteasome assembly"/>
    <property type="evidence" value="ECO:0007669"/>
    <property type="project" value="InterPro"/>
</dbReference>
<organism evidence="2 3">
    <name type="scientific">Prunus armeniaca</name>
    <name type="common">Apricot</name>
    <name type="synonym">Armeniaca vulgaris</name>
    <dbReference type="NCBI Taxonomy" id="36596"/>
    <lineage>
        <taxon>Eukaryota</taxon>
        <taxon>Viridiplantae</taxon>
        <taxon>Streptophyta</taxon>
        <taxon>Embryophyta</taxon>
        <taxon>Tracheophyta</taxon>
        <taxon>Spermatophyta</taxon>
        <taxon>Magnoliopsida</taxon>
        <taxon>eudicotyledons</taxon>
        <taxon>Gunneridae</taxon>
        <taxon>Pentapetalae</taxon>
        <taxon>rosids</taxon>
        <taxon>fabids</taxon>
        <taxon>Rosales</taxon>
        <taxon>Rosaceae</taxon>
        <taxon>Amygdaloideae</taxon>
        <taxon>Amygdaleae</taxon>
        <taxon>Prunus</taxon>
    </lineage>
</organism>
<protein>
    <recommendedName>
        <fullName evidence="1">Proteasome component Ecm29 N-terminal domain-containing protein</fullName>
    </recommendedName>
</protein>